<dbReference type="InterPro" id="IPR036188">
    <property type="entry name" value="FAD/NAD-bd_sf"/>
</dbReference>
<evidence type="ECO:0000256" key="3">
    <source>
        <dbReference type="ARBA" id="ARBA00023002"/>
    </source>
</evidence>
<keyword evidence="6" id="KW-0732">Signal</keyword>
<accession>A0ABY6J187</accession>
<sequence>MINSRHIIYLILICASISASAQQQLRTSVLVVGGGTGGTAAGIQSARSGAATVIVESTPWLGGMLSSAGVSAIDGNHDLPSGLWNEFREKIYQVYGGADKVATGWVSHTQFEPHVADSILKRMAAAESNLTVLYGYQFTSVLKSGNRVTGATFTNNKGATLTVTARVVIDGTELGDVMAKAGAAYDLGMEAGSMTGEKVGITETNRIVQDLTYAAILKDYGVGTNKTIAKPTGYDPMEFDCSSTSFCHDTSREKPNVDAAKMLEYARLPNGKYLINWPKYGNDTYLNVVEMTPAQRDKELEKAKATTFRFIYFLQQELGFKHLGLADDEYPTADRLPLIPYHREGRRVKGLVRFNMRHIDEPFQYGDPLYRTGISVGDYPIDHHHKKNRKEAPQHLEFYPIPSFAVPMGVMIPQKVQGLIVAEKGISVSNVVNGTTRLQPCVLLTGQAAGVLAALSAQRNTTPANIGVREVQEQLLNAKAYLLPYFDVKPADKAFAAIQRVGVTGILKGKGVPYKWANQTWFYPDSTMSTNTFIAGLQEYAPKAKLGRFAGEAKLTGKQAVAILAAMPGSKRVEAPEGVMTRRQLAVLIDEALDPFHQKQVNINGHWKK</sequence>
<reference evidence="7" key="1">
    <citation type="submission" date="2022-10" db="EMBL/GenBank/DDBJ databases">
        <title>Chitinophaga sp. nov., isolated from soil.</title>
        <authorList>
            <person name="Jeon C.O."/>
        </authorList>
    </citation>
    <scope>NUCLEOTIDE SEQUENCE</scope>
    <source>
        <strain evidence="7">R8</strain>
    </source>
</reference>
<keyword evidence="4" id="KW-0408">Iron</keyword>
<dbReference type="Proteomes" id="UP001162741">
    <property type="component" value="Chromosome"/>
</dbReference>
<dbReference type="PANTHER" id="PTHR43498:SF1">
    <property type="entry name" value="COB--COM HETERODISULFIDE REDUCTASE IRON-SULFUR SUBUNIT A"/>
    <property type="match status" value="1"/>
</dbReference>
<evidence type="ECO:0000256" key="1">
    <source>
        <dbReference type="ARBA" id="ARBA00022485"/>
    </source>
</evidence>
<evidence type="ECO:0000256" key="5">
    <source>
        <dbReference type="ARBA" id="ARBA00023014"/>
    </source>
</evidence>
<organism evidence="7 8">
    <name type="scientific">Chitinophaga horti</name>
    <dbReference type="NCBI Taxonomy" id="2920382"/>
    <lineage>
        <taxon>Bacteria</taxon>
        <taxon>Pseudomonadati</taxon>
        <taxon>Bacteroidota</taxon>
        <taxon>Chitinophagia</taxon>
        <taxon>Chitinophagales</taxon>
        <taxon>Chitinophagaceae</taxon>
        <taxon>Chitinophaga</taxon>
    </lineage>
</organism>
<evidence type="ECO:0000256" key="4">
    <source>
        <dbReference type="ARBA" id="ARBA00023004"/>
    </source>
</evidence>
<name>A0ABY6J187_9BACT</name>
<dbReference type="Gene3D" id="3.40.50.720">
    <property type="entry name" value="NAD(P)-binding Rossmann-like Domain"/>
    <property type="match status" value="1"/>
</dbReference>
<evidence type="ECO:0000313" key="7">
    <source>
        <dbReference type="EMBL" id="UYQ91907.1"/>
    </source>
</evidence>
<feature type="signal peptide" evidence="6">
    <location>
        <begin position="1"/>
        <end position="21"/>
    </location>
</feature>
<keyword evidence="1" id="KW-0004">4Fe-4S</keyword>
<dbReference type="Pfam" id="PF12831">
    <property type="entry name" value="FAD_oxidored"/>
    <property type="match status" value="1"/>
</dbReference>
<feature type="chain" id="PRO_5046958693" evidence="6">
    <location>
        <begin position="22"/>
        <end position="609"/>
    </location>
</feature>
<dbReference type="EMBL" id="CP107006">
    <property type="protein sequence ID" value="UYQ91907.1"/>
    <property type="molecule type" value="Genomic_DNA"/>
</dbReference>
<evidence type="ECO:0000313" key="8">
    <source>
        <dbReference type="Proteomes" id="UP001162741"/>
    </source>
</evidence>
<dbReference type="InterPro" id="IPR039650">
    <property type="entry name" value="HdrA-like"/>
</dbReference>
<dbReference type="SUPFAM" id="SSF51905">
    <property type="entry name" value="FAD/NAD(P)-binding domain"/>
    <property type="match status" value="1"/>
</dbReference>
<keyword evidence="5" id="KW-0411">Iron-sulfur</keyword>
<dbReference type="Gene3D" id="3.50.50.60">
    <property type="entry name" value="FAD/NAD(P)-binding domain"/>
    <property type="match status" value="1"/>
</dbReference>
<protein>
    <submittedName>
        <fullName evidence="7">FAD-dependent oxidoreductase</fullName>
    </submittedName>
</protein>
<keyword evidence="3" id="KW-0560">Oxidoreductase</keyword>
<keyword evidence="8" id="KW-1185">Reference proteome</keyword>
<dbReference type="RefSeq" id="WP_264280261.1">
    <property type="nucleotide sequence ID" value="NZ_CP107006.1"/>
</dbReference>
<gene>
    <name evidence="7" type="ORF">MKQ68_17620</name>
</gene>
<evidence type="ECO:0000256" key="6">
    <source>
        <dbReference type="SAM" id="SignalP"/>
    </source>
</evidence>
<evidence type="ECO:0000256" key="2">
    <source>
        <dbReference type="ARBA" id="ARBA00022723"/>
    </source>
</evidence>
<keyword evidence="2" id="KW-0479">Metal-binding</keyword>
<dbReference type="PANTHER" id="PTHR43498">
    <property type="entry name" value="FERREDOXIN:COB-COM HETERODISULFIDE REDUCTASE SUBUNIT A"/>
    <property type="match status" value="1"/>
</dbReference>
<proteinExistence type="predicted"/>